<dbReference type="Gene3D" id="1.20.1740.10">
    <property type="entry name" value="Amino acid/polyamine transporter I"/>
    <property type="match status" value="1"/>
</dbReference>
<dbReference type="Proteomes" id="UP000191518">
    <property type="component" value="Unassembled WGS sequence"/>
</dbReference>
<dbReference type="PANTHER" id="PTHR45649">
    <property type="entry name" value="AMINO-ACID PERMEASE BAT1"/>
    <property type="match status" value="1"/>
</dbReference>
<sequence>MPRDATAAKAAKVPQADDESKIENDVGLENTAGIPSEMKQNFSLWSLLFMCCCTSTTWEALTSTMTQALSSGGSSSMVWGFFVSSIGAFLISLCLGEFSSQIPTVGGQYHYAAEFTPRNARRVVSWFAGWMTIWGWILISVAGNFANVMQVQAYLVLFKDGYVHERWYTSLILMALSTVYMSGCFLNTKILHYSTYVGIAFHLIGYVLSLIYLLVVVEKKQSAEWVFTDQTNYTGWNNGVAWSIGIMSSALSMIGWDSSTHMAEEMKHPARDLPRTMYGSVFLTGLLTFPWVISLMFCVQDIDGVVNGPAGALSPFVQLIYNVSNGSMGATIGITIPILALNLLSSGPACFAATSRLTWAFAREGGLPSVIGKIHPTLHVPINAILIDWVAVCLLALIYIGNETAFYGLNSGVTVVILLTYALPIGLYLIYGSEHCSLPKGPFTLGRWSKLINWVAFLWSIYLVIFLSFPSSLPVTATNMNYTILVVAAGVIVPAILWFAYGKRTYYGVLYDASHSY</sequence>
<feature type="transmembrane region" description="Helical" evidence="7">
    <location>
        <begin position="78"/>
        <end position="96"/>
    </location>
</feature>
<dbReference type="AlphaFoldDB" id="A0A1V6RX82"/>
<dbReference type="EMBL" id="MDYP01000019">
    <property type="protein sequence ID" value="OQE06256.1"/>
    <property type="molecule type" value="Genomic_DNA"/>
</dbReference>
<keyword evidence="3 7" id="KW-0812">Transmembrane</keyword>
<feature type="transmembrane region" description="Helical" evidence="7">
    <location>
        <begin position="380"/>
        <end position="400"/>
    </location>
</feature>
<feature type="transmembrane region" description="Helical" evidence="7">
    <location>
        <begin position="451"/>
        <end position="470"/>
    </location>
</feature>
<evidence type="ECO:0008006" key="10">
    <source>
        <dbReference type="Google" id="ProtNLM"/>
    </source>
</evidence>
<feature type="transmembrane region" description="Helical" evidence="7">
    <location>
        <begin position="42"/>
        <end position="58"/>
    </location>
</feature>
<evidence type="ECO:0000256" key="3">
    <source>
        <dbReference type="ARBA" id="ARBA00022692"/>
    </source>
</evidence>
<keyword evidence="4 7" id="KW-1133">Transmembrane helix</keyword>
<accession>A0A1V6RX82</accession>
<name>A0A1V6RX82_9EURO</name>
<evidence type="ECO:0000313" key="8">
    <source>
        <dbReference type="EMBL" id="OQE06256.1"/>
    </source>
</evidence>
<dbReference type="Pfam" id="PF13520">
    <property type="entry name" value="AA_permease_2"/>
    <property type="match status" value="1"/>
</dbReference>
<feature type="transmembrane region" description="Helical" evidence="7">
    <location>
        <begin position="166"/>
        <end position="186"/>
    </location>
</feature>
<dbReference type="PIRSF" id="PIRSF006060">
    <property type="entry name" value="AA_transporter"/>
    <property type="match status" value="1"/>
</dbReference>
<evidence type="ECO:0000256" key="2">
    <source>
        <dbReference type="ARBA" id="ARBA00022448"/>
    </source>
</evidence>
<evidence type="ECO:0000256" key="6">
    <source>
        <dbReference type="SAM" id="MobiDB-lite"/>
    </source>
</evidence>
<protein>
    <recommendedName>
        <fullName evidence="10">Amino acid permease/ SLC12A domain-containing protein</fullName>
    </recommendedName>
</protein>
<evidence type="ECO:0000256" key="1">
    <source>
        <dbReference type="ARBA" id="ARBA00004141"/>
    </source>
</evidence>
<keyword evidence="9" id="KW-1185">Reference proteome</keyword>
<feature type="transmembrane region" description="Helical" evidence="7">
    <location>
        <begin position="123"/>
        <end position="146"/>
    </location>
</feature>
<proteinExistence type="predicted"/>
<comment type="subcellular location">
    <subcellularLocation>
        <location evidence="1">Membrane</location>
        <topology evidence="1">Multi-pass membrane protein</topology>
    </subcellularLocation>
</comment>
<evidence type="ECO:0000256" key="5">
    <source>
        <dbReference type="ARBA" id="ARBA00023136"/>
    </source>
</evidence>
<feature type="region of interest" description="Disordered" evidence="6">
    <location>
        <begin position="1"/>
        <end position="24"/>
    </location>
</feature>
<comment type="caution">
    <text evidence="8">The sequence shown here is derived from an EMBL/GenBank/DDBJ whole genome shotgun (WGS) entry which is preliminary data.</text>
</comment>
<keyword evidence="2" id="KW-0813">Transport</keyword>
<feature type="transmembrane region" description="Helical" evidence="7">
    <location>
        <begin position="482"/>
        <end position="501"/>
    </location>
</feature>
<organism evidence="8 9">
    <name type="scientific">Penicillium vulpinum</name>
    <dbReference type="NCBI Taxonomy" id="29845"/>
    <lineage>
        <taxon>Eukaryota</taxon>
        <taxon>Fungi</taxon>
        <taxon>Dikarya</taxon>
        <taxon>Ascomycota</taxon>
        <taxon>Pezizomycotina</taxon>
        <taxon>Eurotiomycetes</taxon>
        <taxon>Eurotiomycetidae</taxon>
        <taxon>Eurotiales</taxon>
        <taxon>Aspergillaceae</taxon>
        <taxon>Penicillium</taxon>
    </lineage>
</organism>
<evidence type="ECO:0000256" key="4">
    <source>
        <dbReference type="ARBA" id="ARBA00022989"/>
    </source>
</evidence>
<dbReference type="STRING" id="29845.A0A1V6RX82"/>
<feature type="transmembrane region" description="Helical" evidence="7">
    <location>
        <begin position="193"/>
        <end position="215"/>
    </location>
</feature>
<reference evidence="9" key="1">
    <citation type="journal article" date="2017" name="Nat. Microbiol.">
        <title>Global analysis of biosynthetic gene clusters reveals vast potential of secondary metabolite production in Penicillium species.</title>
        <authorList>
            <person name="Nielsen J.C."/>
            <person name="Grijseels S."/>
            <person name="Prigent S."/>
            <person name="Ji B."/>
            <person name="Dainat J."/>
            <person name="Nielsen K.F."/>
            <person name="Frisvad J.C."/>
            <person name="Workman M."/>
            <person name="Nielsen J."/>
        </authorList>
    </citation>
    <scope>NUCLEOTIDE SEQUENCE [LARGE SCALE GENOMIC DNA]</scope>
    <source>
        <strain evidence="9">IBT 29486</strain>
    </source>
</reference>
<keyword evidence="5 7" id="KW-0472">Membrane</keyword>
<dbReference type="OrthoDB" id="3257095at2759"/>
<feature type="compositionally biased region" description="Low complexity" evidence="6">
    <location>
        <begin position="1"/>
        <end position="12"/>
    </location>
</feature>
<dbReference type="PANTHER" id="PTHR45649:SF14">
    <property type="entry name" value="GABA PERMEASE"/>
    <property type="match status" value="1"/>
</dbReference>
<gene>
    <name evidence="8" type="ORF">PENVUL_c019G05498</name>
</gene>
<evidence type="ECO:0000313" key="9">
    <source>
        <dbReference type="Proteomes" id="UP000191518"/>
    </source>
</evidence>
<feature type="transmembrane region" description="Helical" evidence="7">
    <location>
        <begin position="277"/>
        <end position="297"/>
    </location>
</feature>
<dbReference type="GO" id="GO:0022857">
    <property type="term" value="F:transmembrane transporter activity"/>
    <property type="evidence" value="ECO:0007669"/>
    <property type="project" value="InterPro"/>
</dbReference>
<evidence type="ECO:0000256" key="7">
    <source>
        <dbReference type="SAM" id="Phobius"/>
    </source>
</evidence>
<dbReference type="InterPro" id="IPR002293">
    <property type="entry name" value="AA/rel_permease1"/>
</dbReference>
<feature type="transmembrane region" description="Helical" evidence="7">
    <location>
        <begin position="406"/>
        <end position="430"/>
    </location>
</feature>
<dbReference type="GO" id="GO:0016020">
    <property type="term" value="C:membrane"/>
    <property type="evidence" value="ECO:0007669"/>
    <property type="project" value="UniProtKB-SubCell"/>
</dbReference>